<feature type="non-terminal residue" evidence="1">
    <location>
        <position position="1"/>
    </location>
</feature>
<reference evidence="1 2" key="1">
    <citation type="journal article" date="2010" name="Vet. Microbiol.">
        <title>Production of haemolysins by strains of the Actinobacillus minor/porcitonsillarum complex.</title>
        <authorList>
            <person name="Arya G."/>
            <person name="Niven D.F."/>
        </authorList>
    </citation>
    <scope>NUCLEOTIDE SEQUENCE [LARGE SCALE GENOMIC DNA]</scope>
    <source>
        <strain evidence="2">strain 202</strain>
    </source>
</reference>
<gene>
    <name evidence="1" type="ORF">AM202_04352</name>
</gene>
<dbReference type="EMBL" id="ACFT01000140">
    <property type="protein sequence ID" value="EEV25424.1"/>
    <property type="molecule type" value="Genomic_DNA"/>
</dbReference>
<organism evidence="1 2">
    <name type="scientific">Actinobacillus minor 202</name>
    <dbReference type="NCBI Taxonomy" id="591023"/>
    <lineage>
        <taxon>Bacteria</taxon>
        <taxon>Pseudomonadati</taxon>
        <taxon>Pseudomonadota</taxon>
        <taxon>Gammaproteobacteria</taxon>
        <taxon>Pasteurellales</taxon>
        <taxon>Pasteurellaceae</taxon>
        <taxon>Actinobacillus</taxon>
    </lineage>
</organism>
<sequence>EKIRRIFGGRGVAKLLEKMTACLPSLCLKLPYAILSYLSPASGREEDKEI</sequence>
<accession>A0ABP2GUL4</accession>
<evidence type="ECO:0000313" key="1">
    <source>
        <dbReference type="EMBL" id="EEV25424.1"/>
    </source>
</evidence>
<dbReference type="Proteomes" id="UP000003394">
    <property type="component" value="Unassembled WGS sequence"/>
</dbReference>
<proteinExistence type="predicted"/>
<comment type="caution">
    <text evidence="1">The sequence shown here is derived from an EMBL/GenBank/DDBJ whole genome shotgun (WGS) entry which is preliminary data.</text>
</comment>
<protein>
    <submittedName>
        <fullName evidence="1">Uncharacterized protein</fullName>
    </submittedName>
</protein>
<name>A0ABP2GUL4_9PAST</name>
<evidence type="ECO:0000313" key="2">
    <source>
        <dbReference type="Proteomes" id="UP000003394"/>
    </source>
</evidence>
<keyword evidence="2" id="KW-1185">Reference proteome</keyword>